<dbReference type="Proteomes" id="UP001290861">
    <property type="component" value="Unassembled WGS sequence"/>
</dbReference>
<evidence type="ECO:0000313" key="2">
    <source>
        <dbReference type="Proteomes" id="UP001290861"/>
    </source>
</evidence>
<sequence>MTVVLAFCAVDGLFAQGKSSFETGDFTGWNVQGKGWTIYSRDASDGSKSALCTVSKGEPAGVMACAKVVKAQPGFVVKVDLDLAGKARHNSSRVKISVICVDAGGGILQEVEKTVAVPSSDFHRISVPELIVPAKTAETYVMLMVEVTKTAKSTEWWRFDNVLIRVE</sequence>
<comment type="caution">
    <text evidence="1">The sequence shown here is derived from an EMBL/GenBank/DDBJ whole genome shotgun (WGS) entry which is preliminary data.</text>
</comment>
<dbReference type="SUPFAM" id="SSF49785">
    <property type="entry name" value="Galactose-binding domain-like"/>
    <property type="match status" value="1"/>
</dbReference>
<keyword evidence="2" id="KW-1185">Reference proteome</keyword>
<name>A0ABU5MTA4_9BACT</name>
<accession>A0ABU5MTA4</accession>
<evidence type="ECO:0000313" key="1">
    <source>
        <dbReference type="EMBL" id="MDZ8117429.1"/>
    </source>
</evidence>
<gene>
    <name evidence="1" type="ORF">P9H32_02230</name>
</gene>
<organism evidence="1 2">
    <name type="scientific">Pontiella agarivorans</name>
    <dbReference type="NCBI Taxonomy" id="3038953"/>
    <lineage>
        <taxon>Bacteria</taxon>
        <taxon>Pseudomonadati</taxon>
        <taxon>Kiritimatiellota</taxon>
        <taxon>Kiritimatiellia</taxon>
        <taxon>Kiritimatiellales</taxon>
        <taxon>Pontiellaceae</taxon>
        <taxon>Pontiella</taxon>
    </lineage>
</organism>
<reference evidence="1 2" key="1">
    <citation type="journal article" date="2024" name="Appl. Environ. Microbiol.">
        <title>Pontiella agarivorans sp. nov., a novel marine anaerobic bacterium capable of degrading macroalgal polysaccharides and fixing nitrogen.</title>
        <authorList>
            <person name="Liu N."/>
            <person name="Kivenson V."/>
            <person name="Peng X."/>
            <person name="Cui Z."/>
            <person name="Lankiewicz T.S."/>
            <person name="Gosselin K.M."/>
            <person name="English C.J."/>
            <person name="Blair E.M."/>
            <person name="O'Malley M.A."/>
            <person name="Valentine D.L."/>
        </authorList>
    </citation>
    <scope>NUCLEOTIDE SEQUENCE [LARGE SCALE GENOMIC DNA]</scope>
    <source>
        <strain evidence="1 2">NLcol2</strain>
    </source>
</reference>
<dbReference type="InterPro" id="IPR008979">
    <property type="entry name" value="Galactose-bd-like_sf"/>
</dbReference>
<proteinExistence type="predicted"/>
<dbReference type="EMBL" id="JARVCO010000002">
    <property type="protein sequence ID" value="MDZ8117429.1"/>
    <property type="molecule type" value="Genomic_DNA"/>
</dbReference>
<dbReference type="Gene3D" id="2.60.120.260">
    <property type="entry name" value="Galactose-binding domain-like"/>
    <property type="match status" value="1"/>
</dbReference>
<protein>
    <submittedName>
        <fullName evidence="1">Uncharacterized protein</fullName>
    </submittedName>
</protein>